<evidence type="ECO:0000313" key="3">
    <source>
        <dbReference type="Proteomes" id="UP001372338"/>
    </source>
</evidence>
<protein>
    <submittedName>
        <fullName evidence="2">Uncharacterized protein</fullName>
    </submittedName>
</protein>
<comment type="caution">
    <text evidence="2">The sequence shown here is derived from an EMBL/GenBank/DDBJ whole genome shotgun (WGS) entry which is preliminary data.</text>
</comment>
<feature type="region of interest" description="Disordered" evidence="1">
    <location>
        <begin position="53"/>
        <end position="124"/>
    </location>
</feature>
<feature type="region of interest" description="Disordered" evidence="1">
    <location>
        <begin position="1"/>
        <end position="27"/>
    </location>
</feature>
<organism evidence="2 3">
    <name type="scientific">Crotalaria pallida</name>
    <name type="common">Smooth rattlebox</name>
    <name type="synonym">Crotalaria striata</name>
    <dbReference type="NCBI Taxonomy" id="3830"/>
    <lineage>
        <taxon>Eukaryota</taxon>
        <taxon>Viridiplantae</taxon>
        <taxon>Streptophyta</taxon>
        <taxon>Embryophyta</taxon>
        <taxon>Tracheophyta</taxon>
        <taxon>Spermatophyta</taxon>
        <taxon>Magnoliopsida</taxon>
        <taxon>eudicotyledons</taxon>
        <taxon>Gunneridae</taxon>
        <taxon>Pentapetalae</taxon>
        <taxon>rosids</taxon>
        <taxon>fabids</taxon>
        <taxon>Fabales</taxon>
        <taxon>Fabaceae</taxon>
        <taxon>Papilionoideae</taxon>
        <taxon>50 kb inversion clade</taxon>
        <taxon>genistoids sensu lato</taxon>
        <taxon>core genistoids</taxon>
        <taxon>Crotalarieae</taxon>
        <taxon>Crotalaria</taxon>
    </lineage>
</organism>
<sequence length="124" mass="14407">MGEEKRSRRRRSPSGASRRNQSPELSMEEANELFVMVFGSDLKGHSCTLVQPGRSSIMQKRNTKQNQQQRTKKKEARWYLARGEEQRRKRTAKKKNDELTSKAESFSSLYPLPKYSKSLNPENS</sequence>
<dbReference type="AlphaFoldDB" id="A0AAN9F0M6"/>
<name>A0AAN9F0M6_CROPI</name>
<accession>A0AAN9F0M6</accession>
<gene>
    <name evidence="2" type="ORF">RIF29_19872</name>
</gene>
<dbReference type="EMBL" id="JAYWIO010000004">
    <property type="protein sequence ID" value="KAK7267207.1"/>
    <property type="molecule type" value="Genomic_DNA"/>
</dbReference>
<evidence type="ECO:0000256" key="1">
    <source>
        <dbReference type="SAM" id="MobiDB-lite"/>
    </source>
</evidence>
<evidence type="ECO:0000313" key="2">
    <source>
        <dbReference type="EMBL" id="KAK7267207.1"/>
    </source>
</evidence>
<dbReference type="Proteomes" id="UP001372338">
    <property type="component" value="Unassembled WGS sequence"/>
</dbReference>
<reference evidence="2 3" key="1">
    <citation type="submission" date="2024-01" db="EMBL/GenBank/DDBJ databases">
        <title>The genomes of 5 underutilized Papilionoideae crops provide insights into root nodulation and disease resistanc.</title>
        <authorList>
            <person name="Yuan L."/>
        </authorList>
    </citation>
    <scope>NUCLEOTIDE SEQUENCE [LARGE SCALE GENOMIC DNA]</scope>
    <source>
        <strain evidence="2">ZHUSHIDOU_FW_LH</strain>
        <tissue evidence="2">Leaf</tissue>
    </source>
</reference>
<proteinExistence type="predicted"/>
<keyword evidence="3" id="KW-1185">Reference proteome</keyword>